<comment type="caution">
    <text evidence="2">The sequence shown here is derived from an EMBL/GenBank/DDBJ whole genome shotgun (WGS) entry which is preliminary data.</text>
</comment>
<dbReference type="RefSeq" id="WP_330092178.1">
    <property type="nucleotide sequence ID" value="NZ_JAUZMY010000012.1"/>
</dbReference>
<accession>A0ABU7KA21</accession>
<feature type="region of interest" description="Disordered" evidence="1">
    <location>
        <begin position="1"/>
        <end position="53"/>
    </location>
</feature>
<dbReference type="PANTHER" id="PTHR36221">
    <property type="entry name" value="DUF742 DOMAIN-CONTAINING PROTEIN"/>
    <property type="match status" value="1"/>
</dbReference>
<dbReference type="PANTHER" id="PTHR36221:SF1">
    <property type="entry name" value="DUF742 DOMAIN-CONTAINING PROTEIN"/>
    <property type="match status" value="1"/>
</dbReference>
<proteinExistence type="predicted"/>
<evidence type="ECO:0000313" key="3">
    <source>
        <dbReference type="Proteomes" id="UP001356095"/>
    </source>
</evidence>
<dbReference type="InterPro" id="IPR007995">
    <property type="entry name" value="DUF742"/>
</dbReference>
<reference evidence="2 3" key="1">
    <citation type="submission" date="2023-08" db="EMBL/GenBank/DDBJ databases">
        <authorList>
            <person name="Girao M."/>
            <person name="Carvalho M.F."/>
        </authorList>
    </citation>
    <scope>NUCLEOTIDE SEQUENCE [LARGE SCALE GENOMIC DNA]</scope>
    <source>
        <strain evidence="2 3">CT-R113</strain>
    </source>
</reference>
<sequence>MQAHNEFPHGGTPHGLPSRDAVGGYGGSSPGTPGAPGASDAPAAPGPAGQQDAGPLVRPYVIAQGREHADTVRLDMISVVIAAKRAEVDEMALEPEQLRILELCRRPQSVAEVSAHLDIPVAVVKVLLSDLLNRGLALARAPYTAKSPVSRDVLQAVLDGIQRL</sequence>
<dbReference type="Proteomes" id="UP001356095">
    <property type="component" value="Unassembled WGS sequence"/>
</dbReference>
<evidence type="ECO:0000313" key="2">
    <source>
        <dbReference type="EMBL" id="MEE2038397.1"/>
    </source>
</evidence>
<feature type="compositionally biased region" description="Low complexity" evidence="1">
    <location>
        <begin position="30"/>
        <end position="53"/>
    </location>
</feature>
<evidence type="ECO:0000256" key="1">
    <source>
        <dbReference type="SAM" id="MobiDB-lite"/>
    </source>
</evidence>
<dbReference type="Pfam" id="PF05331">
    <property type="entry name" value="DUF742"/>
    <property type="match status" value="1"/>
</dbReference>
<keyword evidence="3" id="KW-1185">Reference proteome</keyword>
<name>A0ABU7KA21_9ACTN</name>
<gene>
    <name evidence="2" type="ORF">Q8791_14325</name>
</gene>
<dbReference type="EMBL" id="JAUZMY010000012">
    <property type="protein sequence ID" value="MEE2038397.1"/>
    <property type="molecule type" value="Genomic_DNA"/>
</dbReference>
<organism evidence="2 3">
    <name type="scientific">Nocardiopsis codii</name>
    <dbReference type="NCBI Taxonomy" id="3065942"/>
    <lineage>
        <taxon>Bacteria</taxon>
        <taxon>Bacillati</taxon>
        <taxon>Actinomycetota</taxon>
        <taxon>Actinomycetes</taxon>
        <taxon>Streptosporangiales</taxon>
        <taxon>Nocardiopsidaceae</taxon>
        <taxon>Nocardiopsis</taxon>
    </lineage>
</organism>
<protein>
    <submittedName>
        <fullName evidence="2">DUF742 domain-containing protein</fullName>
    </submittedName>
</protein>